<accession>A0A3Q0IYN2</accession>
<proteinExistence type="inferred from homology"/>
<dbReference type="GO" id="GO:0005789">
    <property type="term" value="C:endoplasmic reticulum membrane"/>
    <property type="evidence" value="ECO:0007669"/>
    <property type="project" value="TreeGrafter"/>
</dbReference>
<dbReference type="PANTHER" id="PTHR10984:SF25">
    <property type="entry name" value="ENDOPLASMIC RETICULUM-GOLGI INTERMEDIATE COMPARTMENT PROTEIN 3"/>
    <property type="match status" value="1"/>
</dbReference>
<organism evidence="5 6">
    <name type="scientific">Diaphorina citri</name>
    <name type="common">Asian citrus psyllid</name>
    <dbReference type="NCBI Taxonomy" id="121845"/>
    <lineage>
        <taxon>Eukaryota</taxon>
        <taxon>Metazoa</taxon>
        <taxon>Ecdysozoa</taxon>
        <taxon>Arthropoda</taxon>
        <taxon>Hexapoda</taxon>
        <taxon>Insecta</taxon>
        <taxon>Pterygota</taxon>
        <taxon>Neoptera</taxon>
        <taxon>Paraneoptera</taxon>
        <taxon>Hemiptera</taxon>
        <taxon>Sternorrhyncha</taxon>
        <taxon>Psylloidea</taxon>
        <taxon>Psyllidae</taxon>
        <taxon>Diaphorininae</taxon>
        <taxon>Diaphorina</taxon>
    </lineage>
</organism>
<evidence type="ECO:0000256" key="3">
    <source>
        <dbReference type="ARBA" id="ARBA00040493"/>
    </source>
</evidence>
<comment type="subcellular location">
    <subcellularLocation>
        <location evidence="1">Golgi apparatus</location>
        <location evidence="1">cis-Golgi network membrane</location>
        <topology evidence="1">Multi-pass membrane protein</topology>
    </subcellularLocation>
</comment>
<evidence type="ECO:0000259" key="4">
    <source>
        <dbReference type="Pfam" id="PF07970"/>
    </source>
</evidence>
<feature type="domain" description="Endoplasmic reticulum vesicle transporter C-terminal" evidence="4">
    <location>
        <begin position="1"/>
        <end position="91"/>
    </location>
</feature>
<dbReference type="Proteomes" id="UP000079169">
    <property type="component" value="Unplaced"/>
</dbReference>
<sequence length="114" mass="12665">MFNYYIKIIPTIYERLDGSKLFSNQFSVTKHSKTVGAFSGGGDGGMPGIFFSYELSPLMVKITEKSKSLGHLWTKIMCNISGTYITFMLVDALLHSCVKKISKVEIGGKTVTKR</sequence>
<dbReference type="GO" id="GO:0006890">
    <property type="term" value="P:retrograde vesicle-mediated transport, Golgi to endoplasmic reticulum"/>
    <property type="evidence" value="ECO:0007669"/>
    <property type="project" value="TreeGrafter"/>
</dbReference>
<evidence type="ECO:0000256" key="2">
    <source>
        <dbReference type="ARBA" id="ARBA00005648"/>
    </source>
</evidence>
<dbReference type="GO" id="GO:0006888">
    <property type="term" value="P:endoplasmic reticulum to Golgi vesicle-mediated transport"/>
    <property type="evidence" value="ECO:0007669"/>
    <property type="project" value="TreeGrafter"/>
</dbReference>
<gene>
    <name evidence="6" type="primary">LOC103509373</name>
</gene>
<protein>
    <recommendedName>
        <fullName evidence="3">Endoplasmic reticulum-Golgi intermediate compartment protein 3</fullName>
    </recommendedName>
</protein>
<evidence type="ECO:0000313" key="6">
    <source>
        <dbReference type="RefSeq" id="XP_026679540.1"/>
    </source>
</evidence>
<dbReference type="InterPro" id="IPR012936">
    <property type="entry name" value="Erv_C"/>
</dbReference>
<comment type="similarity">
    <text evidence="2">Belongs to the ERGIC family.</text>
</comment>
<dbReference type="PANTHER" id="PTHR10984">
    <property type="entry name" value="ENDOPLASMIC RETICULUM-GOLGI INTERMEDIATE COMPARTMENT PROTEIN"/>
    <property type="match status" value="1"/>
</dbReference>
<name>A0A3Q0IYN2_DIACI</name>
<dbReference type="RefSeq" id="XP_026679540.1">
    <property type="nucleotide sequence ID" value="XM_026823739.1"/>
</dbReference>
<dbReference type="STRING" id="121845.A0A3Q0IYN2"/>
<evidence type="ECO:0000313" key="5">
    <source>
        <dbReference type="Proteomes" id="UP000079169"/>
    </source>
</evidence>
<dbReference type="InterPro" id="IPR045888">
    <property type="entry name" value="Erv"/>
</dbReference>
<dbReference type="AlphaFoldDB" id="A0A3Q0IYN2"/>
<dbReference type="GO" id="GO:0030134">
    <property type="term" value="C:COPII-coated ER to Golgi transport vesicle"/>
    <property type="evidence" value="ECO:0007669"/>
    <property type="project" value="TreeGrafter"/>
</dbReference>
<dbReference type="OMA" id="MVWIKEN"/>
<dbReference type="GeneID" id="103509373"/>
<dbReference type="PaxDb" id="121845-A0A3Q0IYN2"/>
<dbReference type="KEGG" id="dci:103509373"/>
<dbReference type="Pfam" id="PF07970">
    <property type="entry name" value="COPIIcoated_ERV"/>
    <property type="match status" value="1"/>
</dbReference>
<reference evidence="6" key="1">
    <citation type="submission" date="2025-08" db="UniProtKB">
        <authorList>
            <consortium name="RefSeq"/>
        </authorList>
    </citation>
    <scope>IDENTIFICATION</scope>
</reference>
<dbReference type="GO" id="GO:0000139">
    <property type="term" value="C:Golgi membrane"/>
    <property type="evidence" value="ECO:0007669"/>
    <property type="project" value="TreeGrafter"/>
</dbReference>
<keyword evidence="5" id="KW-1185">Reference proteome</keyword>
<evidence type="ECO:0000256" key="1">
    <source>
        <dbReference type="ARBA" id="ARBA00004257"/>
    </source>
</evidence>